<evidence type="ECO:0000256" key="4">
    <source>
        <dbReference type="ARBA" id="ARBA00022773"/>
    </source>
</evidence>
<keyword evidence="10" id="KW-0406">Ion transport</keyword>
<evidence type="ECO:0000259" key="9">
    <source>
        <dbReference type="PROSITE" id="PS51862"/>
    </source>
</evidence>
<keyword evidence="10" id="KW-0407">Ion channel</keyword>
<keyword evidence="2" id="KW-0964">Secreted</keyword>
<evidence type="ECO:0000256" key="6">
    <source>
        <dbReference type="ARBA" id="ARBA00023157"/>
    </source>
</evidence>
<dbReference type="GO" id="GO:0034220">
    <property type="term" value="P:monoatomic ion transmembrane transport"/>
    <property type="evidence" value="ECO:0007669"/>
    <property type="project" value="UniProtKB-KW"/>
</dbReference>
<evidence type="ECO:0000313" key="10">
    <source>
        <dbReference type="EMBL" id="AIX87697.1"/>
    </source>
</evidence>
<keyword evidence="6" id="KW-1015">Disulfide bond</keyword>
<feature type="domain" description="BetaSPN-type CS-alpha/beta" evidence="9">
    <location>
        <begin position="62"/>
        <end position="102"/>
    </location>
</feature>
<evidence type="ECO:0000256" key="1">
    <source>
        <dbReference type="ARBA" id="ARBA00004613"/>
    </source>
</evidence>
<evidence type="ECO:0000256" key="3">
    <source>
        <dbReference type="ARBA" id="ARBA00022656"/>
    </source>
</evidence>
<keyword evidence="10" id="KW-0813">Transport</keyword>
<dbReference type="PROSITE" id="PS51257">
    <property type="entry name" value="PROKAR_LIPOPROTEIN"/>
    <property type="match status" value="1"/>
</dbReference>
<evidence type="ECO:0000256" key="7">
    <source>
        <dbReference type="PROSITE-ProRule" id="PRU01209"/>
    </source>
</evidence>
<comment type="subcellular location">
    <subcellularLocation>
        <location evidence="1">Secreted</location>
    </subcellularLocation>
</comment>
<dbReference type="GO" id="GO:0005576">
    <property type="term" value="C:extracellular region"/>
    <property type="evidence" value="ECO:0007669"/>
    <property type="project" value="UniProtKB-SubCell"/>
</dbReference>
<keyword evidence="5" id="KW-0872">Ion channel impairing toxin</keyword>
<keyword evidence="4" id="KW-0632">Potassium channel impairing toxin</keyword>
<keyword evidence="8" id="KW-0732">Signal</keyword>
<sequence length="106" mass="11529">MQMKCVSVILFLTMLTLCSCGPESMLHKAVDAVAGAVPLPATITNVMKSALKQAIHKGGKIQTGCMFNKDIGGMCEDKCQKESSEKGYCHGTKCKCGKPLDYRRRK</sequence>
<dbReference type="GO" id="GO:0015459">
    <property type="term" value="F:potassium channel regulator activity"/>
    <property type="evidence" value="ECO:0007669"/>
    <property type="project" value="UniProtKB-KW"/>
</dbReference>
<feature type="chain" id="PRO_5005450955" evidence="8">
    <location>
        <begin position="21"/>
        <end position="106"/>
    </location>
</feature>
<keyword evidence="3 7" id="KW-0800">Toxin</keyword>
<evidence type="ECO:0000256" key="2">
    <source>
        <dbReference type="ARBA" id="ARBA00022525"/>
    </source>
</evidence>
<organism evidence="10">
    <name type="scientific">Androctonus bicolor</name>
    <dbReference type="NCBI Taxonomy" id="748906"/>
    <lineage>
        <taxon>Eukaryota</taxon>
        <taxon>Metazoa</taxon>
        <taxon>Ecdysozoa</taxon>
        <taxon>Arthropoda</taxon>
        <taxon>Chelicerata</taxon>
        <taxon>Arachnida</taxon>
        <taxon>Scorpiones</taxon>
        <taxon>Buthida</taxon>
        <taxon>Buthoidea</taxon>
        <taxon>Buthidae</taxon>
        <taxon>Androctonus</taxon>
    </lineage>
</organism>
<accession>A0A0K0LC14</accession>
<proteinExistence type="evidence at transcript level"/>
<dbReference type="EMBL" id="KJ787496">
    <property type="protein sequence ID" value="AIX87697.1"/>
    <property type="molecule type" value="mRNA"/>
</dbReference>
<dbReference type="Pfam" id="PF14866">
    <property type="entry name" value="Scorpion_toxin_alpha-beta"/>
    <property type="match status" value="1"/>
</dbReference>
<evidence type="ECO:0000256" key="8">
    <source>
        <dbReference type="SAM" id="SignalP"/>
    </source>
</evidence>
<protein>
    <submittedName>
        <fullName evidence="10">Potassium channel blocker AbKTx-1</fullName>
    </submittedName>
</protein>
<dbReference type="PROSITE" id="PS51862">
    <property type="entry name" value="BSPN_CSAB"/>
    <property type="match status" value="1"/>
</dbReference>
<name>A0A0K0LC14_9SCOR</name>
<dbReference type="InterPro" id="IPR029237">
    <property type="entry name" value="Long_scorpion_toxin_alpha/beta"/>
</dbReference>
<dbReference type="AlphaFoldDB" id="A0A0K0LC14"/>
<evidence type="ECO:0000256" key="5">
    <source>
        <dbReference type="ARBA" id="ARBA00022872"/>
    </source>
</evidence>
<feature type="signal peptide" evidence="8">
    <location>
        <begin position="1"/>
        <end position="20"/>
    </location>
</feature>
<reference evidence="10" key="1">
    <citation type="journal article" date="2015" name="J. Proteomics">
        <title>Unique diversity of the venom peptides from the scorpion Androctonus bicolor revealed by transcriptomic and proteomic analysis.</title>
        <authorList>
            <person name="Zhang L."/>
            <person name="Shi W."/>
            <person name="Zeng X.C."/>
            <person name="Ge F."/>
            <person name="Yang M."/>
            <person name="Nie Y."/>
            <person name="Bao A."/>
            <person name="Wu S."/>
            <person name="E G."/>
        </authorList>
    </citation>
    <scope>NUCLEOTIDE SEQUENCE</scope>
</reference>
<comment type="caution">
    <text evidence="7">Lacks conserved residue(s) required for the propagation of feature annotation.</text>
</comment>
<dbReference type="GO" id="GO:0090729">
    <property type="term" value="F:toxin activity"/>
    <property type="evidence" value="ECO:0007669"/>
    <property type="project" value="UniProtKB-UniRule"/>
</dbReference>